<protein>
    <submittedName>
        <fullName evidence="1">Uncharacterized protein</fullName>
    </submittedName>
</protein>
<evidence type="ECO:0000313" key="1">
    <source>
        <dbReference type="EMBL" id="CEK87646.1"/>
    </source>
</evidence>
<reference evidence="1" key="1">
    <citation type="submission" date="2014-12" db="EMBL/GenBank/DDBJ databases">
        <title>Insight into the proteome of Arion vulgaris.</title>
        <authorList>
            <person name="Aradska J."/>
            <person name="Bulat T."/>
            <person name="Smidak R."/>
            <person name="Sarate P."/>
            <person name="Gangsoo J."/>
            <person name="Sialana F."/>
            <person name="Bilban M."/>
            <person name="Lubec G."/>
        </authorList>
    </citation>
    <scope>NUCLEOTIDE SEQUENCE</scope>
    <source>
        <tissue evidence="1">Skin</tissue>
    </source>
</reference>
<name>A0A0B7B5S4_9EUPU</name>
<organism evidence="1">
    <name type="scientific">Arion vulgaris</name>
    <dbReference type="NCBI Taxonomy" id="1028688"/>
    <lineage>
        <taxon>Eukaryota</taxon>
        <taxon>Metazoa</taxon>
        <taxon>Spiralia</taxon>
        <taxon>Lophotrochozoa</taxon>
        <taxon>Mollusca</taxon>
        <taxon>Gastropoda</taxon>
        <taxon>Heterobranchia</taxon>
        <taxon>Euthyneura</taxon>
        <taxon>Panpulmonata</taxon>
        <taxon>Eupulmonata</taxon>
        <taxon>Stylommatophora</taxon>
        <taxon>Helicina</taxon>
        <taxon>Arionoidea</taxon>
        <taxon>Arionidae</taxon>
        <taxon>Arion</taxon>
    </lineage>
</organism>
<dbReference type="AlphaFoldDB" id="A0A0B7B5S4"/>
<sequence>MERTRQIPVNKEGKKRSGVGCNLSKQEGNLIKRALSWNRHMKRKRRERRCTQRRDLEAEFIDMQNNKKELLEKIFKERQIWHELVNCLCCNRGTIERLPSFVFVPRNIDHSLVLI</sequence>
<accession>A0A0B7B5S4</accession>
<dbReference type="EMBL" id="HACG01040781">
    <property type="protein sequence ID" value="CEK87646.1"/>
    <property type="molecule type" value="Transcribed_RNA"/>
</dbReference>
<proteinExistence type="predicted"/>
<gene>
    <name evidence="1" type="primary">ORF160548</name>
</gene>